<keyword evidence="1" id="KW-0732">Signal</keyword>
<proteinExistence type="predicted"/>
<evidence type="ECO:0000313" key="2">
    <source>
        <dbReference type="EMBL" id="JAH32526.1"/>
    </source>
</evidence>
<feature type="chain" id="PRO_5002431816" evidence="1">
    <location>
        <begin position="22"/>
        <end position="53"/>
    </location>
</feature>
<organism evidence="2">
    <name type="scientific">Anguilla anguilla</name>
    <name type="common">European freshwater eel</name>
    <name type="synonym">Muraena anguilla</name>
    <dbReference type="NCBI Taxonomy" id="7936"/>
    <lineage>
        <taxon>Eukaryota</taxon>
        <taxon>Metazoa</taxon>
        <taxon>Chordata</taxon>
        <taxon>Craniata</taxon>
        <taxon>Vertebrata</taxon>
        <taxon>Euteleostomi</taxon>
        <taxon>Actinopterygii</taxon>
        <taxon>Neopterygii</taxon>
        <taxon>Teleostei</taxon>
        <taxon>Anguilliformes</taxon>
        <taxon>Anguillidae</taxon>
        <taxon>Anguilla</taxon>
    </lineage>
</organism>
<name>A0A0E9RTT1_ANGAN</name>
<dbReference type="EMBL" id="GBXM01076051">
    <property type="protein sequence ID" value="JAH32526.1"/>
    <property type="molecule type" value="Transcribed_RNA"/>
</dbReference>
<evidence type="ECO:0000256" key="1">
    <source>
        <dbReference type="SAM" id="SignalP"/>
    </source>
</evidence>
<reference evidence="2" key="1">
    <citation type="submission" date="2014-11" db="EMBL/GenBank/DDBJ databases">
        <authorList>
            <person name="Amaro Gonzalez C."/>
        </authorList>
    </citation>
    <scope>NUCLEOTIDE SEQUENCE</scope>
</reference>
<protein>
    <submittedName>
        <fullName evidence="2">Uncharacterized protein</fullName>
    </submittedName>
</protein>
<dbReference type="AlphaFoldDB" id="A0A0E9RTT1"/>
<accession>A0A0E9RTT1</accession>
<sequence length="53" mass="6039">MGSFCSTLLLSVFFFWGGIQALVFPNFPVCNFPFKHRCVSVSIKSVVTQIKFY</sequence>
<reference evidence="2" key="2">
    <citation type="journal article" date="2015" name="Fish Shellfish Immunol.">
        <title>Early steps in the European eel (Anguilla anguilla)-Vibrio vulnificus interaction in the gills: Role of the RtxA13 toxin.</title>
        <authorList>
            <person name="Callol A."/>
            <person name="Pajuelo D."/>
            <person name="Ebbesson L."/>
            <person name="Teles M."/>
            <person name="MacKenzie S."/>
            <person name="Amaro C."/>
        </authorList>
    </citation>
    <scope>NUCLEOTIDE SEQUENCE</scope>
</reference>
<feature type="signal peptide" evidence="1">
    <location>
        <begin position="1"/>
        <end position="21"/>
    </location>
</feature>